<reference evidence="1" key="1">
    <citation type="submission" date="2019-10" db="EMBL/GenBank/DDBJ databases">
        <title>Draft genome sequece of Microseira wollei NIES-4236.</title>
        <authorList>
            <person name="Yamaguchi H."/>
            <person name="Suzuki S."/>
            <person name="Kawachi M."/>
        </authorList>
    </citation>
    <scope>NUCLEOTIDE SEQUENCE</scope>
    <source>
        <strain evidence="1">NIES-4236</strain>
    </source>
</reference>
<gene>
    <name evidence="1" type="ORF">MiSe_86330</name>
</gene>
<dbReference type="Proteomes" id="UP001050975">
    <property type="component" value="Unassembled WGS sequence"/>
</dbReference>
<keyword evidence="2" id="KW-1185">Reference proteome</keyword>
<dbReference type="Pfam" id="PF10719">
    <property type="entry name" value="ComFB"/>
    <property type="match status" value="1"/>
</dbReference>
<proteinExistence type="predicted"/>
<sequence>MSEPFIFDSAVACIITSVLHVLADVFDGNGRIQLLRVTLTLLTAIALNTEQVKKTMDLYLNALEPLVVQEVERQLQNLPPALVAYINPAQAIAYALNRLPPLYATSEEGWNRQQQKAKTQLAQQIESAVKSGLNAVLQNPLKPSTPLQLPPQTAEKYDRQILVNFPQYASVQLWP</sequence>
<evidence type="ECO:0000313" key="1">
    <source>
        <dbReference type="EMBL" id="GET43807.1"/>
    </source>
</evidence>
<dbReference type="InterPro" id="IPR019657">
    <property type="entry name" value="ComFB"/>
</dbReference>
<accession>A0AAV3XSU2</accession>
<dbReference type="EMBL" id="BLAY01000256">
    <property type="protein sequence ID" value="GET43807.1"/>
    <property type="molecule type" value="Genomic_DNA"/>
</dbReference>
<name>A0AAV3XSU2_9CYAN</name>
<organism evidence="1 2">
    <name type="scientific">Microseira wollei NIES-4236</name>
    <dbReference type="NCBI Taxonomy" id="2530354"/>
    <lineage>
        <taxon>Bacteria</taxon>
        <taxon>Bacillati</taxon>
        <taxon>Cyanobacteriota</taxon>
        <taxon>Cyanophyceae</taxon>
        <taxon>Oscillatoriophycideae</taxon>
        <taxon>Aerosakkonematales</taxon>
        <taxon>Aerosakkonemataceae</taxon>
        <taxon>Microseira</taxon>
    </lineage>
</organism>
<evidence type="ECO:0000313" key="2">
    <source>
        <dbReference type="Proteomes" id="UP001050975"/>
    </source>
</evidence>
<dbReference type="AlphaFoldDB" id="A0AAV3XSU2"/>
<protein>
    <submittedName>
        <fullName evidence="1">Late competence development protein ComFB</fullName>
    </submittedName>
</protein>
<comment type="caution">
    <text evidence="1">The sequence shown here is derived from an EMBL/GenBank/DDBJ whole genome shotgun (WGS) entry which is preliminary data.</text>
</comment>